<feature type="transmembrane region" description="Helical" evidence="6">
    <location>
        <begin position="141"/>
        <end position="164"/>
    </location>
</feature>
<feature type="transmembrane region" description="Helical" evidence="6">
    <location>
        <begin position="37"/>
        <end position="59"/>
    </location>
</feature>
<dbReference type="NCBIfam" id="TIGR00765">
    <property type="entry name" value="yihY_not_rbn"/>
    <property type="match status" value="1"/>
</dbReference>
<name>A0A7X2T1P9_9CLOT</name>
<keyword evidence="2" id="KW-1003">Cell membrane</keyword>
<sequence>MNSSENKNRKRKNRIILFVIELIKRIFDHDITATAGFLAYNLMLAFVPFLMFLLTLIGLSNLDVNQVLEALSYILPIKAYDLIKYTVIEVLKGQGTGIVWITIFLAIWAASNGFGAVIRGMNRAYGVREKRGYISRVVRSIASTVILALLIILTMVLLVFGDVIKNFVITYIPVSNFITMLWDLMRYIILVFMMVVIFVTIYKYTPAKKVSWVEAFPGAFLTSLGWLIFSSCFAFYVNTFSNYSRLYGSLGAIFILMTWLYLSSFIILLGGEVNAMISEKMNK</sequence>
<dbReference type="EMBL" id="VULX01000015">
    <property type="protein sequence ID" value="MSR91784.1"/>
    <property type="molecule type" value="Genomic_DNA"/>
</dbReference>
<feature type="transmembrane region" description="Helical" evidence="6">
    <location>
        <begin position="216"/>
        <end position="237"/>
    </location>
</feature>
<dbReference type="RefSeq" id="WP_154531682.1">
    <property type="nucleotide sequence ID" value="NZ_JAQXTV010000204.1"/>
</dbReference>
<evidence type="ECO:0000313" key="7">
    <source>
        <dbReference type="EMBL" id="MSR91784.1"/>
    </source>
</evidence>
<evidence type="ECO:0000313" key="8">
    <source>
        <dbReference type="Proteomes" id="UP000460287"/>
    </source>
</evidence>
<feature type="transmembrane region" description="Helical" evidence="6">
    <location>
        <begin position="98"/>
        <end position="120"/>
    </location>
</feature>
<feature type="transmembrane region" description="Helical" evidence="6">
    <location>
        <begin position="184"/>
        <end position="204"/>
    </location>
</feature>
<evidence type="ECO:0000256" key="1">
    <source>
        <dbReference type="ARBA" id="ARBA00004651"/>
    </source>
</evidence>
<feature type="transmembrane region" description="Helical" evidence="6">
    <location>
        <begin position="249"/>
        <end position="271"/>
    </location>
</feature>
<evidence type="ECO:0000256" key="3">
    <source>
        <dbReference type="ARBA" id="ARBA00022692"/>
    </source>
</evidence>
<keyword evidence="4 6" id="KW-1133">Transmembrane helix</keyword>
<accession>A0A7X2T1P9</accession>
<evidence type="ECO:0000256" key="6">
    <source>
        <dbReference type="SAM" id="Phobius"/>
    </source>
</evidence>
<gene>
    <name evidence="7" type="ORF">FYJ33_10310</name>
</gene>
<reference evidence="7 8" key="1">
    <citation type="submission" date="2019-08" db="EMBL/GenBank/DDBJ databases">
        <title>In-depth cultivation of the pig gut microbiome towards novel bacterial diversity and tailored functional studies.</title>
        <authorList>
            <person name="Wylensek D."/>
            <person name="Hitch T.C.A."/>
            <person name="Clavel T."/>
        </authorList>
    </citation>
    <scope>NUCLEOTIDE SEQUENCE [LARGE SCALE GENOMIC DNA]</scope>
    <source>
        <strain evidence="7 8">WCA-383-APC-5B</strain>
    </source>
</reference>
<evidence type="ECO:0000256" key="5">
    <source>
        <dbReference type="ARBA" id="ARBA00023136"/>
    </source>
</evidence>
<organism evidence="7 8">
    <name type="scientific">Inconstantimicrobium porci</name>
    <dbReference type="NCBI Taxonomy" id="2652291"/>
    <lineage>
        <taxon>Bacteria</taxon>
        <taxon>Bacillati</taxon>
        <taxon>Bacillota</taxon>
        <taxon>Clostridia</taxon>
        <taxon>Eubacteriales</taxon>
        <taxon>Clostridiaceae</taxon>
        <taxon>Inconstantimicrobium</taxon>
    </lineage>
</organism>
<dbReference type="GO" id="GO:0005886">
    <property type="term" value="C:plasma membrane"/>
    <property type="evidence" value="ECO:0007669"/>
    <property type="project" value="UniProtKB-SubCell"/>
</dbReference>
<dbReference type="AlphaFoldDB" id="A0A7X2T1P9"/>
<evidence type="ECO:0000256" key="2">
    <source>
        <dbReference type="ARBA" id="ARBA00022475"/>
    </source>
</evidence>
<dbReference type="PIRSF" id="PIRSF035875">
    <property type="entry name" value="RNase_BN"/>
    <property type="match status" value="1"/>
</dbReference>
<evidence type="ECO:0000256" key="4">
    <source>
        <dbReference type="ARBA" id="ARBA00022989"/>
    </source>
</evidence>
<proteinExistence type="predicted"/>
<protein>
    <submittedName>
        <fullName evidence="7">YihY/virulence factor BrkB family protein</fullName>
    </submittedName>
</protein>
<keyword evidence="8" id="KW-1185">Reference proteome</keyword>
<keyword evidence="5 6" id="KW-0472">Membrane</keyword>
<comment type="caution">
    <text evidence="7">The sequence shown here is derived from an EMBL/GenBank/DDBJ whole genome shotgun (WGS) entry which is preliminary data.</text>
</comment>
<comment type="subcellular location">
    <subcellularLocation>
        <location evidence="1">Cell membrane</location>
        <topology evidence="1">Multi-pass membrane protein</topology>
    </subcellularLocation>
</comment>
<dbReference type="Proteomes" id="UP000460287">
    <property type="component" value="Unassembled WGS sequence"/>
</dbReference>
<dbReference type="Pfam" id="PF03631">
    <property type="entry name" value="Virul_fac_BrkB"/>
    <property type="match status" value="1"/>
</dbReference>
<keyword evidence="3 6" id="KW-0812">Transmembrane</keyword>
<dbReference type="InterPro" id="IPR017039">
    <property type="entry name" value="Virul_fac_BrkB"/>
</dbReference>
<dbReference type="PANTHER" id="PTHR30213:SF0">
    <property type="entry name" value="UPF0761 MEMBRANE PROTEIN YIHY"/>
    <property type="match status" value="1"/>
</dbReference>
<dbReference type="PANTHER" id="PTHR30213">
    <property type="entry name" value="INNER MEMBRANE PROTEIN YHJD"/>
    <property type="match status" value="1"/>
</dbReference>